<evidence type="ECO:0000256" key="10">
    <source>
        <dbReference type="RuleBase" id="RU351113"/>
    </source>
</evidence>
<evidence type="ECO:0000256" key="9">
    <source>
        <dbReference type="ARBA" id="ARBA00023224"/>
    </source>
</evidence>
<evidence type="ECO:0000256" key="2">
    <source>
        <dbReference type="ARBA" id="ARBA00022475"/>
    </source>
</evidence>
<dbReference type="Pfam" id="PF02949">
    <property type="entry name" value="7tm_6"/>
    <property type="match status" value="1"/>
</dbReference>
<evidence type="ECO:0000256" key="5">
    <source>
        <dbReference type="ARBA" id="ARBA00022725"/>
    </source>
</evidence>
<feature type="transmembrane region" description="Helical" evidence="10">
    <location>
        <begin position="269"/>
        <end position="292"/>
    </location>
</feature>
<dbReference type="AlphaFoldDB" id="A0AAV2ND88"/>
<dbReference type="PANTHER" id="PTHR21137">
    <property type="entry name" value="ODORANT RECEPTOR"/>
    <property type="match status" value="1"/>
</dbReference>
<protein>
    <recommendedName>
        <fullName evidence="10">Odorant receptor</fullName>
    </recommendedName>
</protein>
<gene>
    <name evidence="11" type="ORF">LPLAT_LOCUS3710</name>
</gene>
<dbReference type="EMBL" id="OZ034836">
    <property type="protein sequence ID" value="CAL1677734.1"/>
    <property type="molecule type" value="Genomic_DNA"/>
</dbReference>
<evidence type="ECO:0000256" key="1">
    <source>
        <dbReference type="ARBA" id="ARBA00004651"/>
    </source>
</evidence>
<evidence type="ECO:0000256" key="4">
    <source>
        <dbReference type="ARBA" id="ARBA00022692"/>
    </source>
</evidence>
<dbReference type="Proteomes" id="UP001497644">
    <property type="component" value="Chromosome 13"/>
</dbReference>
<evidence type="ECO:0000256" key="6">
    <source>
        <dbReference type="ARBA" id="ARBA00022989"/>
    </source>
</evidence>
<accession>A0AAV2ND88</accession>
<dbReference type="GO" id="GO:0005549">
    <property type="term" value="F:odorant binding"/>
    <property type="evidence" value="ECO:0007669"/>
    <property type="project" value="InterPro"/>
</dbReference>
<evidence type="ECO:0000313" key="11">
    <source>
        <dbReference type="EMBL" id="CAL1677734.1"/>
    </source>
</evidence>
<keyword evidence="9 10" id="KW-0807">Transducer</keyword>
<sequence>MDAFDTRYFRINKLLLSYIGLWPIQSSSNKNIILYICTILGILILILPQIAYLFKHATSVANYYDVLPTLTGAIICLIKAIGLFSKSNKFRMLIQHMQYDWRLLANHENIRILTEYVERSRMFTMAYLIFVGTGASTFVTAPITVPILDIVLASNVTRPKKLPHSSEFFLDLEKYYYILLVITWIGYFVSCTTVIAVDTIYFAMLQHSCGMLAILSHRLENCITYNKPKYIDRSPISNNKWDKDVQNIIQCVQLQIRIERLIQLIESTFAICLIIDIGLGVLLQCSACVMIVTHMNAMEMIKNGPLLLIQIFRILFNSWIGQEIIDHSSQIPVAAYNGMWYQTSLEAKKMFLFLLMKCQKPYRLTMAKLYVISLEGYSMIMKTSVSYVTLMVSLNSDDI</sequence>
<dbReference type="GO" id="GO:0005886">
    <property type="term" value="C:plasma membrane"/>
    <property type="evidence" value="ECO:0007669"/>
    <property type="project" value="UniProtKB-SubCell"/>
</dbReference>
<keyword evidence="4 10" id="KW-0812">Transmembrane</keyword>
<keyword evidence="5 10" id="KW-0552">Olfaction</keyword>
<feature type="transmembrane region" description="Helical" evidence="10">
    <location>
        <begin position="66"/>
        <end position="84"/>
    </location>
</feature>
<comment type="subcellular location">
    <subcellularLocation>
        <location evidence="1 10">Cell membrane</location>
        <topology evidence="1 10">Multi-pass membrane protein</topology>
    </subcellularLocation>
</comment>
<evidence type="ECO:0000256" key="3">
    <source>
        <dbReference type="ARBA" id="ARBA00022606"/>
    </source>
</evidence>
<name>A0AAV2ND88_9HYME</name>
<dbReference type="GO" id="GO:0007165">
    <property type="term" value="P:signal transduction"/>
    <property type="evidence" value="ECO:0007669"/>
    <property type="project" value="UniProtKB-KW"/>
</dbReference>
<evidence type="ECO:0000313" key="12">
    <source>
        <dbReference type="Proteomes" id="UP001497644"/>
    </source>
</evidence>
<comment type="caution">
    <text evidence="10">Lacks conserved residue(s) required for the propagation of feature annotation.</text>
</comment>
<proteinExistence type="inferred from homology"/>
<keyword evidence="2" id="KW-1003">Cell membrane</keyword>
<keyword evidence="8 10" id="KW-0675">Receptor</keyword>
<dbReference type="InterPro" id="IPR004117">
    <property type="entry name" value="7tm6_olfct_rcpt"/>
</dbReference>
<organism evidence="11 12">
    <name type="scientific">Lasius platythorax</name>
    <dbReference type="NCBI Taxonomy" id="488582"/>
    <lineage>
        <taxon>Eukaryota</taxon>
        <taxon>Metazoa</taxon>
        <taxon>Ecdysozoa</taxon>
        <taxon>Arthropoda</taxon>
        <taxon>Hexapoda</taxon>
        <taxon>Insecta</taxon>
        <taxon>Pterygota</taxon>
        <taxon>Neoptera</taxon>
        <taxon>Endopterygota</taxon>
        <taxon>Hymenoptera</taxon>
        <taxon>Apocrita</taxon>
        <taxon>Aculeata</taxon>
        <taxon>Formicoidea</taxon>
        <taxon>Formicidae</taxon>
        <taxon>Formicinae</taxon>
        <taxon>Lasius</taxon>
        <taxon>Lasius</taxon>
    </lineage>
</organism>
<dbReference type="GO" id="GO:0004984">
    <property type="term" value="F:olfactory receptor activity"/>
    <property type="evidence" value="ECO:0007669"/>
    <property type="project" value="InterPro"/>
</dbReference>
<keyword evidence="6 10" id="KW-1133">Transmembrane helix</keyword>
<keyword evidence="7 10" id="KW-0472">Membrane</keyword>
<feature type="transmembrane region" description="Helical" evidence="10">
    <location>
        <begin position="32"/>
        <end position="54"/>
    </location>
</feature>
<dbReference type="PANTHER" id="PTHR21137:SF35">
    <property type="entry name" value="ODORANT RECEPTOR 19A-RELATED"/>
    <property type="match status" value="1"/>
</dbReference>
<keyword evidence="3 10" id="KW-0716">Sensory transduction</keyword>
<feature type="transmembrane region" description="Helical" evidence="10">
    <location>
        <begin position="175"/>
        <end position="197"/>
    </location>
</feature>
<feature type="transmembrane region" description="Helical" evidence="10">
    <location>
        <begin position="127"/>
        <end position="155"/>
    </location>
</feature>
<evidence type="ECO:0000256" key="7">
    <source>
        <dbReference type="ARBA" id="ARBA00023136"/>
    </source>
</evidence>
<keyword evidence="12" id="KW-1185">Reference proteome</keyword>
<evidence type="ECO:0000256" key="8">
    <source>
        <dbReference type="ARBA" id="ARBA00023170"/>
    </source>
</evidence>
<reference evidence="11" key="1">
    <citation type="submission" date="2024-04" db="EMBL/GenBank/DDBJ databases">
        <authorList>
            <consortium name="Molecular Ecology Group"/>
        </authorList>
    </citation>
    <scope>NUCLEOTIDE SEQUENCE</scope>
</reference>
<comment type="similarity">
    <text evidence="10">Belongs to the insect chemoreceptor superfamily. Heteromeric odorant receptor channel (TC 1.A.69) family.</text>
</comment>